<dbReference type="EMBL" id="CP024955">
    <property type="protein sequence ID" value="ATY85802.1"/>
    <property type="molecule type" value="Genomic_DNA"/>
</dbReference>
<name>A0A2K8NBG4_9BACL</name>
<proteinExistence type="predicted"/>
<gene>
    <name evidence="1" type="ORF">CVV65_13430</name>
</gene>
<accession>A0A2K8NBG4</accession>
<organism evidence="1 2">
    <name type="scientific">Kyrpidia spormannii</name>
    <dbReference type="NCBI Taxonomy" id="2055160"/>
    <lineage>
        <taxon>Bacteria</taxon>
        <taxon>Bacillati</taxon>
        <taxon>Bacillota</taxon>
        <taxon>Bacilli</taxon>
        <taxon>Bacillales</taxon>
        <taxon>Alicyclobacillaceae</taxon>
        <taxon>Kyrpidia</taxon>
    </lineage>
</organism>
<dbReference type="Proteomes" id="UP000231932">
    <property type="component" value="Chromosome"/>
</dbReference>
<evidence type="ECO:0000313" key="1">
    <source>
        <dbReference type="EMBL" id="ATY85802.1"/>
    </source>
</evidence>
<sequence length="106" mass="11816">MVFPSRWCRFFVVFVEDWVWRLGMGKVVAKGCPGCLSKRVMNGSTNVETEESEKGVGRSSNLWYSDARTLTVENPGGGSHARHRPVSRIGQVFQQNVDPRKSSVSA</sequence>
<reference evidence="2" key="1">
    <citation type="submission" date="2017-11" db="EMBL/GenBank/DDBJ databases">
        <title>Complete Genome Sequence of Kyrpidia sp. Strain EA-1, a thermophilic, hydrogen-oxidizing Bacterium, isolated from the Azores.</title>
        <authorList>
            <person name="Reiner J.E."/>
            <person name="Lapp C.J."/>
            <person name="Bunk B."/>
            <person name="Gescher J."/>
        </authorList>
    </citation>
    <scope>NUCLEOTIDE SEQUENCE [LARGE SCALE GENOMIC DNA]</scope>
    <source>
        <strain evidence="2">EA-1</strain>
    </source>
</reference>
<keyword evidence="2" id="KW-1185">Reference proteome</keyword>
<dbReference type="AlphaFoldDB" id="A0A2K8NBG4"/>
<dbReference type="KEGG" id="kyr:CVV65_13430"/>
<evidence type="ECO:0000313" key="2">
    <source>
        <dbReference type="Proteomes" id="UP000231932"/>
    </source>
</evidence>
<protein>
    <submittedName>
        <fullName evidence="1">Uncharacterized protein</fullName>
    </submittedName>
</protein>